<dbReference type="InterPro" id="IPR036259">
    <property type="entry name" value="MFS_trans_sf"/>
</dbReference>
<feature type="transmembrane region" description="Helical" evidence="6">
    <location>
        <begin position="94"/>
        <end position="112"/>
    </location>
</feature>
<gene>
    <name evidence="8" type="ORF">A6M21_12745</name>
</gene>
<feature type="transmembrane region" description="Helical" evidence="6">
    <location>
        <begin position="186"/>
        <end position="204"/>
    </location>
</feature>
<dbReference type="AlphaFoldDB" id="A0A1B7LCX1"/>
<feature type="domain" description="Major facilitator superfamily (MFS) profile" evidence="7">
    <location>
        <begin position="22"/>
        <end position="562"/>
    </location>
</feature>
<proteinExistence type="predicted"/>
<evidence type="ECO:0000256" key="1">
    <source>
        <dbReference type="ARBA" id="ARBA00004651"/>
    </source>
</evidence>
<evidence type="ECO:0000256" key="2">
    <source>
        <dbReference type="ARBA" id="ARBA00022448"/>
    </source>
</evidence>
<keyword evidence="3 6" id="KW-0812">Transmembrane</keyword>
<comment type="caution">
    <text evidence="8">The sequence shown here is derived from an EMBL/GenBank/DDBJ whole genome shotgun (WGS) entry which is preliminary data.</text>
</comment>
<dbReference type="Pfam" id="PF13347">
    <property type="entry name" value="MFS_2"/>
    <property type="match status" value="1"/>
</dbReference>
<evidence type="ECO:0000256" key="5">
    <source>
        <dbReference type="ARBA" id="ARBA00023136"/>
    </source>
</evidence>
<dbReference type="PANTHER" id="PTHR23501">
    <property type="entry name" value="MAJOR FACILITATOR SUPERFAMILY"/>
    <property type="match status" value="1"/>
</dbReference>
<keyword evidence="4 6" id="KW-1133">Transmembrane helix</keyword>
<evidence type="ECO:0000256" key="6">
    <source>
        <dbReference type="SAM" id="Phobius"/>
    </source>
</evidence>
<feature type="transmembrane region" description="Helical" evidence="6">
    <location>
        <begin position="20"/>
        <end position="43"/>
    </location>
</feature>
<protein>
    <submittedName>
        <fullName evidence="8">MFS transporter</fullName>
    </submittedName>
</protein>
<dbReference type="Proteomes" id="UP000078532">
    <property type="component" value="Unassembled WGS sequence"/>
</dbReference>
<feature type="transmembrane region" description="Helical" evidence="6">
    <location>
        <begin position="124"/>
        <end position="146"/>
    </location>
</feature>
<dbReference type="Gene3D" id="1.20.1250.20">
    <property type="entry name" value="MFS general substrate transporter like domains"/>
    <property type="match status" value="2"/>
</dbReference>
<keyword evidence="5 6" id="KW-0472">Membrane</keyword>
<evidence type="ECO:0000313" key="9">
    <source>
        <dbReference type="Proteomes" id="UP000078532"/>
    </source>
</evidence>
<feature type="transmembrane region" description="Helical" evidence="6">
    <location>
        <begin position="158"/>
        <end position="180"/>
    </location>
</feature>
<feature type="transmembrane region" description="Helical" evidence="6">
    <location>
        <begin position="224"/>
        <end position="242"/>
    </location>
</feature>
<dbReference type="GO" id="GO:0005886">
    <property type="term" value="C:plasma membrane"/>
    <property type="evidence" value="ECO:0007669"/>
    <property type="project" value="UniProtKB-SubCell"/>
</dbReference>
<organism evidence="8 9">
    <name type="scientific">Desulfotomaculum copahuensis</name>
    <dbReference type="NCBI Taxonomy" id="1838280"/>
    <lineage>
        <taxon>Bacteria</taxon>
        <taxon>Bacillati</taxon>
        <taxon>Bacillota</taxon>
        <taxon>Clostridia</taxon>
        <taxon>Eubacteriales</taxon>
        <taxon>Desulfotomaculaceae</taxon>
        <taxon>Desulfotomaculum</taxon>
    </lineage>
</organism>
<dbReference type="EMBL" id="LYVF01000174">
    <property type="protein sequence ID" value="OAT80767.1"/>
    <property type="molecule type" value="Genomic_DNA"/>
</dbReference>
<feature type="transmembrane region" description="Helical" evidence="6">
    <location>
        <begin position="254"/>
        <end position="273"/>
    </location>
</feature>
<dbReference type="InterPro" id="IPR011701">
    <property type="entry name" value="MFS"/>
</dbReference>
<evidence type="ECO:0000256" key="3">
    <source>
        <dbReference type="ARBA" id="ARBA00022692"/>
    </source>
</evidence>
<keyword evidence="9" id="KW-1185">Reference proteome</keyword>
<dbReference type="PROSITE" id="PS50850">
    <property type="entry name" value="MFS"/>
    <property type="match status" value="1"/>
</dbReference>
<feature type="transmembrane region" description="Helical" evidence="6">
    <location>
        <begin position="294"/>
        <end position="322"/>
    </location>
</feature>
<dbReference type="Pfam" id="PF07690">
    <property type="entry name" value="MFS_1"/>
    <property type="match status" value="1"/>
</dbReference>
<accession>A0A1B7LCX1</accession>
<dbReference type="InterPro" id="IPR020846">
    <property type="entry name" value="MFS_dom"/>
</dbReference>
<dbReference type="SUPFAM" id="SSF103473">
    <property type="entry name" value="MFS general substrate transporter"/>
    <property type="match status" value="1"/>
</dbReference>
<comment type="subcellular location">
    <subcellularLocation>
        <location evidence="1">Cell membrane</location>
        <topology evidence="1">Multi-pass membrane protein</topology>
    </subcellularLocation>
</comment>
<evidence type="ECO:0000259" key="7">
    <source>
        <dbReference type="PROSITE" id="PS50850"/>
    </source>
</evidence>
<evidence type="ECO:0000313" key="8">
    <source>
        <dbReference type="EMBL" id="OAT80767.1"/>
    </source>
</evidence>
<dbReference type="GO" id="GO:0022857">
    <property type="term" value="F:transmembrane transporter activity"/>
    <property type="evidence" value="ECO:0007669"/>
    <property type="project" value="InterPro"/>
</dbReference>
<feature type="transmembrane region" description="Helical" evidence="6">
    <location>
        <begin position="538"/>
        <end position="556"/>
    </location>
</feature>
<dbReference type="STRING" id="1838280.A6M21_12745"/>
<feature type="transmembrane region" description="Helical" evidence="6">
    <location>
        <begin position="390"/>
        <end position="409"/>
    </location>
</feature>
<keyword evidence="2" id="KW-0813">Transport</keyword>
<feature type="transmembrane region" description="Helical" evidence="6">
    <location>
        <begin position="365"/>
        <end position="384"/>
    </location>
</feature>
<name>A0A1B7LCX1_9FIRM</name>
<sequence length="567" mass="60584">MASSERVGRVEKRVAPGYKWIALSNTTLGILMAALNGNIIMISLPAIFRGIQINPLAPGQSTYLLWLLMGYTVVTATLLVSFGRISDMFGRVRLYNLGFAIFTLGSILLYLTPGTGSAGAVELIVFRLVQGVGAGFLFSNSTAILTDAFPPAERGMAMGLNQIAAIGGSLLGLVIGGFLAAVHWRLVFLVSVPVGLIGTVWAYLKLRETGVIKGKQKLDLAGNATFGVGLTILLLALTYGIMPYGHSKMGWGNPLVIAGIILGLVLLVAFVFIELRVEQPMFRLDLFRIRMFMAGNLSGFLSSVARGGLQFMLVIWLQGIWLPLHGYSFADTPLWAGIYMMPMMVGFFIMGPLSGWLSDRFGARGFATGGMLLSVLGFLLLVTLPANFAYAPFLVILIILGLGMGMFAAPNTTAIMNAVPPEHRGVSSGMRSTIQNSGMLLSMALFFSIVIAGLAHNLPPVLYQGLVSAGIPTAWAAKVAELPPTGALFAAFLGYNPMSSLIPPGVLAHLPAASRAYVLGKDFFPLTIAPAFMASLRIAFYISAAMSLIAAIASFMRGERYIYENKS</sequence>
<dbReference type="PANTHER" id="PTHR23501:SF5">
    <property type="entry name" value="TRANSPORT PROTEIN"/>
    <property type="match status" value="1"/>
</dbReference>
<dbReference type="CDD" id="cd17321">
    <property type="entry name" value="MFS_MMR_MDR_like"/>
    <property type="match status" value="1"/>
</dbReference>
<feature type="transmembrane region" description="Helical" evidence="6">
    <location>
        <begin position="438"/>
        <end position="458"/>
    </location>
</feature>
<reference evidence="8 9" key="1">
    <citation type="submission" date="2016-04" db="EMBL/GenBank/DDBJ databases">
        <authorList>
            <person name="Evans L.H."/>
            <person name="Alamgir A."/>
            <person name="Owens N."/>
            <person name="Weber N.D."/>
            <person name="Virtaneva K."/>
            <person name="Barbian K."/>
            <person name="Babar A."/>
            <person name="Rosenke K."/>
        </authorList>
    </citation>
    <scope>NUCLEOTIDE SEQUENCE [LARGE SCALE GENOMIC DNA]</scope>
    <source>
        <strain evidence="8 9">LMa1</strain>
    </source>
</reference>
<feature type="transmembrane region" description="Helical" evidence="6">
    <location>
        <begin position="334"/>
        <end position="353"/>
    </location>
</feature>
<evidence type="ECO:0000256" key="4">
    <source>
        <dbReference type="ARBA" id="ARBA00022989"/>
    </source>
</evidence>
<feature type="transmembrane region" description="Helical" evidence="6">
    <location>
        <begin position="63"/>
        <end position="82"/>
    </location>
</feature>